<feature type="region of interest" description="Disordered" evidence="1">
    <location>
        <begin position="491"/>
        <end position="564"/>
    </location>
</feature>
<proteinExistence type="predicted"/>
<feature type="compositionally biased region" description="Basic and acidic residues" evidence="1">
    <location>
        <begin position="554"/>
        <end position="563"/>
    </location>
</feature>
<dbReference type="InterPro" id="IPR008533">
    <property type="entry name" value="DUF815"/>
</dbReference>
<dbReference type="SUPFAM" id="SSF52540">
    <property type="entry name" value="P-loop containing nucleoside triphosphate hydrolases"/>
    <property type="match status" value="1"/>
</dbReference>
<feature type="compositionally biased region" description="Acidic residues" evidence="1">
    <location>
        <begin position="520"/>
        <end position="534"/>
    </location>
</feature>
<dbReference type="Pfam" id="PF05673">
    <property type="entry name" value="DUF815"/>
    <property type="match status" value="1"/>
</dbReference>
<sequence>MEYTRESIRLFAQSYKLITVYKGIFANPVGRSLQHLLDLLSQADDPDGRLIEAYCEFFAALAKERADVSLPGFLIEKLLCDCNTFTQNPVAASNYISDAILTDLECIQAICTISAEVLRDYLRSLYILTAHEELLPLVSRLPLFFNEVNNLDAVGKDDGSSNTWCLMYKSLIFALEKREAFVAMLPRLRKFHETAGSGIFCRYPAAYFAGEIKALKPEFYPKDYEFFDYNGICVKVIENTARFIVHGERNNVLLTGPACLGKTTTLRLLPEQFVKAGYRYLELCPEAADKEIDFAKLLQFLQANSAGNLKIVLALLRLGSAGTSTEFDRRLRLFSAAADYSLPSNCLIYASYDGDLSEIKEKIPLLHKYFKLQMEFKLPNQEEYLAAVYAFAKVAGFEVNDQNLTQAALTYAKQKKAFDLDVARDFLEVWRCMQNDQLTMTYDKVQAKQKIAELAESTEIATASNLPIEESTEKVAETAAELADTAVGAENSVPAQPEEQPEEQAEQQPEMQAKTRPEELTEELTEEQAEEQPENEQYAQQPETAAERPLPTIRRPERSEEVRPIITRLQFKHIIDPTAETTTNLTKDTPMNTTTNMTSDTPTP</sequence>
<accession>A0ABY8C4H9</accession>
<evidence type="ECO:0000313" key="3">
    <source>
        <dbReference type="Proteomes" id="UP001220478"/>
    </source>
</evidence>
<evidence type="ECO:0000256" key="1">
    <source>
        <dbReference type="SAM" id="MobiDB-lite"/>
    </source>
</evidence>
<evidence type="ECO:0000313" key="2">
    <source>
        <dbReference type="EMBL" id="WEG35590.1"/>
    </source>
</evidence>
<dbReference type="EMBL" id="CP118868">
    <property type="protein sequence ID" value="WEG35590.1"/>
    <property type="molecule type" value="Genomic_DNA"/>
</dbReference>
<dbReference type="PANTHER" id="PTHR42935">
    <property type="entry name" value="SLR0930 PROTEIN"/>
    <property type="match status" value="1"/>
</dbReference>
<organism evidence="2 3">
    <name type="scientific">Amygdalobacter indicium</name>
    <dbReference type="NCBI Taxonomy" id="3029272"/>
    <lineage>
        <taxon>Bacteria</taxon>
        <taxon>Bacillati</taxon>
        <taxon>Bacillota</taxon>
        <taxon>Clostridia</taxon>
        <taxon>Eubacteriales</taxon>
        <taxon>Oscillospiraceae</taxon>
        <taxon>Amygdalobacter</taxon>
    </lineage>
</organism>
<dbReference type="InterPro" id="IPR027417">
    <property type="entry name" value="P-loop_NTPase"/>
</dbReference>
<dbReference type="RefSeq" id="WP_315571698.1">
    <property type="nucleotide sequence ID" value="NZ_CP118868.1"/>
</dbReference>
<protein>
    <submittedName>
        <fullName evidence="2">DUF815 domain-containing protein</fullName>
    </submittedName>
</protein>
<dbReference type="PANTHER" id="PTHR42935:SF1">
    <property type="entry name" value="SLR0930 PROTEIN"/>
    <property type="match status" value="1"/>
</dbReference>
<feature type="region of interest" description="Disordered" evidence="1">
    <location>
        <begin position="577"/>
        <end position="604"/>
    </location>
</feature>
<name>A0ABY8C4H9_9FIRM</name>
<keyword evidence="3" id="KW-1185">Reference proteome</keyword>
<gene>
    <name evidence="2" type="ORF">PYS61_00055</name>
</gene>
<reference evidence="2 3" key="1">
    <citation type="submission" date="2023-02" db="EMBL/GenBank/DDBJ databases">
        <title>Novel Oscillospiraceae bacterial genomes.</title>
        <authorList>
            <person name="Srinivasan S."/>
            <person name="Austin M.N."/>
            <person name="Fiedler T.L."/>
            <person name="Strenk S.M."/>
            <person name="Agnew K.J."/>
            <person name="Nagana Gowda G.A."/>
            <person name="Raftery D."/>
            <person name="Beamer M.A."/>
            <person name="Achilles S.L."/>
            <person name="Wiesenfeld H.C."/>
            <person name="Fredricks D.N."/>
            <person name="Hillier S.L."/>
        </authorList>
    </citation>
    <scope>NUCLEOTIDE SEQUENCE [LARGE SCALE GENOMIC DNA]</scope>
    <source>
        <strain evidence="2 3">CHIC02 1186E3-8</strain>
    </source>
</reference>
<feature type="compositionally biased region" description="Low complexity" evidence="1">
    <location>
        <begin position="581"/>
        <end position="604"/>
    </location>
</feature>
<dbReference type="Proteomes" id="UP001220478">
    <property type="component" value="Chromosome"/>
</dbReference>